<dbReference type="EC" id="3.6.4.13" evidence="1"/>
<keyword evidence="6" id="KW-0067">ATP-binding</keyword>
<reference evidence="19" key="1">
    <citation type="submission" date="2015-02" db="EMBL/GenBank/DDBJ databases">
        <authorList>
            <person name="Gon?alves P."/>
        </authorList>
    </citation>
    <scope>NUCLEOTIDE SEQUENCE [LARGE SCALE GENOMIC DNA]</scope>
</reference>
<keyword evidence="7" id="KW-0694">RNA-binding</keyword>
<dbReference type="InterPro" id="IPR014001">
    <property type="entry name" value="Helicase_ATP-bd"/>
</dbReference>
<keyword evidence="19" id="KW-1185">Reference proteome</keyword>
<keyword evidence="3" id="KW-0547">Nucleotide-binding</keyword>
<evidence type="ECO:0000256" key="14">
    <source>
        <dbReference type="PROSITE-ProRule" id="PRU00552"/>
    </source>
</evidence>
<dbReference type="CDD" id="cd18787">
    <property type="entry name" value="SF2_C_DEAD"/>
    <property type="match status" value="1"/>
</dbReference>
<dbReference type="PROSITE" id="PS51192">
    <property type="entry name" value="HELICASE_ATP_BIND_1"/>
    <property type="match status" value="1"/>
</dbReference>
<dbReference type="InterPro" id="IPR027417">
    <property type="entry name" value="P-loop_NTPase"/>
</dbReference>
<comment type="catalytic activity">
    <reaction evidence="13">
        <text>ATP + H2O = ADP + phosphate + H(+)</text>
        <dbReference type="Rhea" id="RHEA:13065"/>
        <dbReference type="ChEBI" id="CHEBI:15377"/>
        <dbReference type="ChEBI" id="CHEBI:15378"/>
        <dbReference type="ChEBI" id="CHEBI:30616"/>
        <dbReference type="ChEBI" id="CHEBI:43474"/>
        <dbReference type="ChEBI" id="CHEBI:456216"/>
        <dbReference type="EC" id="3.6.4.13"/>
    </reaction>
</comment>
<dbReference type="OrthoDB" id="10265785at2759"/>
<dbReference type="PANTHER" id="PTHR47958">
    <property type="entry name" value="ATP-DEPENDENT RNA HELICASE DBP3"/>
    <property type="match status" value="1"/>
</dbReference>
<dbReference type="FunFam" id="3.40.50.300:FF:000089">
    <property type="entry name" value="Eukaryotic initiation factor 4A-II"/>
    <property type="match status" value="1"/>
</dbReference>
<dbReference type="InterPro" id="IPR011545">
    <property type="entry name" value="DEAD/DEAH_box_helicase_dom"/>
</dbReference>
<dbReference type="SMART" id="SM00487">
    <property type="entry name" value="DEXDc"/>
    <property type="match status" value="1"/>
</dbReference>
<keyword evidence="5" id="KW-0347">Helicase</keyword>
<evidence type="ECO:0000256" key="5">
    <source>
        <dbReference type="ARBA" id="ARBA00022806"/>
    </source>
</evidence>
<proteinExistence type="inferred from homology"/>
<evidence type="ECO:0000256" key="1">
    <source>
        <dbReference type="ARBA" id="ARBA00012552"/>
    </source>
</evidence>
<dbReference type="GO" id="GO:0005524">
    <property type="term" value="F:ATP binding"/>
    <property type="evidence" value="ECO:0007669"/>
    <property type="project" value="UniProtKB-KW"/>
</dbReference>
<feature type="domain" description="DEAD-box RNA helicase Q" evidence="17">
    <location>
        <begin position="44"/>
        <end position="72"/>
    </location>
</feature>
<dbReference type="InterPro" id="IPR001650">
    <property type="entry name" value="Helicase_C-like"/>
</dbReference>
<keyword evidence="2" id="KW-0396">Initiation factor</keyword>
<evidence type="ECO:0000259" key="15">
    <source>
        <dbReference type="PROSITE" id="PS51192"/>
    </source>
</evidence>
<evidence type="ECO:0000256" key="7">
    <source>
        <dbReference type="ARBA" id="ARBA00022884"/>
    </source>
</evidence>
<sequence>MLLLPPSFHFDLPNPCRPETPAAEAPAAAAGGIENPEEALIESNNFDDMNLRPELLRGIYAYGFERPSAIQQRAIMPVVAGHDVIAQAQSGTGKTATFSVSILQSIDVSLKQPQALVLAPTRELAQQIQKVVVALGDYMNIECFAAVGGTSVREAMAKLQEGVHVVVGTPGRVFDMIQRRALKTDHIKIFCLDEADEMLSRGFKDQIYDVFQLLPPTTQVVLLSATMPADVLEVTTKFMRDPIRILVKRDELTLEGIKQFYIAVEKEEWKLDTLSDLYETVTITQAVIFCNTRRKVDWLTEKLQAREFTVSAMHGDMDQGQREVIMKEFRSGSSRVLITTDLLARGIDVQQVSLVINYDLPSSRENYIHRIGRGGRFGRKGVAINFVAAEDVPALRDIERFYNTQIDEMPMNVADLI</sequence>
<evidence type="ECO:0000256" key="3">
    <source>
        <dbReference type="ARBA" id="ARBA00022741"/>
    </source>
</evidence>
<dbReference type="EMBL" id="CENE01000009">
    <property type="protein sequence ID" value="CEQ40815.1"/>
    <property type="molecule type" value="Genomic_DNA"/>
</dbReference>
<dbReference type="GO" id="GO:0003724">
    <property type="term" value="F:RNA helicase activity"/>
    <property type="evidence" value="ECO:0007669"/>
    <property type="project" value="UniProtKB-EC"/>
</dbReference>
<protein>
    <recommendedName>
        <fullName evidence="10">ATP-dependent RNA helicase eIF4A</fullName>
        <ecNumber evidence="1">3.6.4.13</ecNumber>
    </recommendedName>
    <alternativeName>
        <fullName evidence="12">Eukaryotic initiation factor 4A</fullName>
    </alternativeName>
</protein>
<evidence type="ECO:0000256" key="2">
    <source>
        <dbReference type="ARBA" id="ARBA00022540"/>
    </source>
</evidence>
<dbReference type="SUPFAM" id="SSF52540">
    <property type="entry name" value="P-loop containing nucleoside triphosphate hydrolases"/>
    <property type="match status" value="1"/>
</dbReference>
<keyword evidence="8" id="KW-0648">Protein biosynthesis</keyword>
<dbReference type="CDD" id="cd18046">
    <property type="entry name" value="DEADc_EIF4AII_EIF4AI_DDX2"/>
    <property type="match status" value="1"/>
</dbReference>
<evidence type="ECO:0000259" key="16">
    <source>
        <dbReference type="PROSITE" id="PS51194"/>
    </source>
</evidence>
<evidence type="ECO:0000256" key="13">
    <source>
        <dbReference type="ARBA" id="ARBA00047984"/>
    </source>
</evidence>
<dbReference type="Pfam" id="PF00271">
    <property type="entry name" value="Helicase_C"/>
    <property type="match status" value="1"/>
</dbReference>
<evidence type="ECO:0000256" key="10">
    <source>
        <dbReference type="ARBA" id="ARBA00024412"/>
    </source>
</evidence>
<comment type="similarity">
    <text evidence="9">Belongs to the DEAD box helicase family. eIF4A subfamily.</text>
</comment>
<dbReference type="FunFam" id="3.40.50.300:FF:000031">
    <property type="entry name" value="Eukaryotic initiation factor 4A-III"/>
    <property type="match status" value="1"/>
</dbReference>
<feature type="short sequence motif" description="Q motif" evidence="14">
    <location>
        <begin position="44"/>
        <end position="72"/>
    </location>
</feature>
<dbReference type="PROSITE" id="PS51194">
    <property type="entry name" value="HELICASE_CTER"/>
    <property type="match status" value="1"/>
</dbReference>
<dbReference type="SMART" id="SM00490">
    <property type="entry name" value="HELICc"/>
    <property type="match status" value="1"/>
</dbReference>
<name>A0A0D6EMH6_SPOSA</name>
<dbReference type="GO" id="GO:0003743">
    <property type="term" value="F:translation initiation factor activity"/>
    <property type="evidence" value="ECO:0007669"/>
    <property type="project" value="UniProtKB-KW"/>
</dbReference>
<evidence type="ECO:0000256" key="4">
    <source>
        <dbReference type="ARBA" id="ARBA00022801"/>
    </source>
</evidence>
<evidence type="ECO:0000256" key="9">
    <source>
        <dbReference type="ARBA" id="ARBA00024352"/>
    </source>
</evidence>
<evidence type="ECO:0000313" key="18">
    <source>
        <dbReference type="EMBL" id="CEQ40815.1"/>
    </source>
</evidence>
<dbReference type="InterPro" id="IPR044728">
    <property type="entry name" value="EIF4A_DEADc"/>
</dbReference>
<dbReference type="Proteomes" id="UP000243876">
    <property type="component" value="Unassembled WGS sequence"/>
</dbReference>
<dbReference type="GO" id="GO:0003723">
    <property type="term" value="F:RNA binding"/>
    <property type="evidence" value="ECO:0007669"/>
    <property type="project" value="UniProtKB-KW"/>
</dbReference>
<evidence type="ECO:0000256" key="11">
    <source>
        <dbReference type="ARBA" id="ARBA00024769"/>
    </source>
</evidence>
<evidence type="ECO:0000259" key="17">
    <source>
        <dbReference type="PROSITE" id="PS51195"/>
    </source>
</evidence>
<evidence type="ECO:0000256" key="8">
    <source>
        <dbReference type="ARBA" id="ARBA00022917"/>
    </source>
</evidence>
<evidence type="ECO:0000256" key="12">
    <source>
        <dbReference type="ARBA" id="ARBA00032223"/>
    </source>
</evidence>
<gene>
    <name evidence="18" type="primary">SPOSA6832_02481</name>
</gene>
<feature type="domain" description="Helicase C-terminal" evidence="16">
    <location>
        <begin position="256"/>
        <end position="417"/>
    </location>
</feature>
<evidence type="ECO:0000313" key="19">
    <source>
        <dbReference type="Proteomes" id="UP000243876"/>
    </source>
</evidence>
<accession>A0A0D6EMH6</accession>
<dbReference type="Gene3D" id="3.40.50.300">
    <property type="entry name" value="P-loop containing nucleotide triphosphate hydrolases"/>
    <property type="match status" value="2"/>
</dbReference>
<comment type="function">
    <text evidence="11">ATP-dependent RNA helicase which is a subunit of the eIF4F complex involved in cap recognition and is required for mRNA binding to ribosome. In the current model of translation initiation, eIF4A unwinds RNA secondary structures in the 5'-UTR of mRNAs which is necessary to allow efficient binding of the small ribosomal subunit, and subsequent scanning for the initiator codon.</text>
</comment>
<dbReference type="InterPro" id="IPR014014">
    <property type="entry name" value="RNA_helicase_DEAD_Q_motif"/>
</dbReference>
<evidence type="ECO:0000256" key="6">
    <source>
        <dbReference type="ARBA" id="ARBA00022840"/>
    </source>
</evidence>
<dbReference type="GO" id="GO:0016787">
    <property type="term" value="F:hydrolase activity"/>
    <property type="evidence" value="ECO:0007669"/>
    <property type="project" value="UniProtKB-KW"/>
</dbReference>
<dbReference type="PROSITE" id="PS51195">
    <property type="entry name" value="Q_MOTIF"/>
    <property type="match status" value="1"/>
</dbReference>
<dbReference type="AlphaFoldDB" id="A0A0D6EMH6"/>
<organism evidence="18 19">
    <name type="scientific">Sporidiobolus salmonicolor</name>
    <name type="common">Yeast-like fungus</name>
    <name type="synonym">Sporobolomyces salmonicolor</name>
    <dbReference type="NCBI Taxonomy" id="5005"/>
    <lineage>
        <taxon>Eukaryota</taxon>
        <taxon>Fungi</taxon>
        <taxon>Dikarya</taxon>
        <taxon>Basidiomycota</taxon>
        <taxon>Pucciniomycotina</taxon>
        <taxon>Microbotryomycetes</taxon>
        <taxon>Sporidiobolales</taxon>
        <taxon>Sporidiobolaceae</taxon>
        <taxon>Sporobolomyces</taxon>
    </lineage>
</organism>
<keyword evidence="4" id="KW-0378">Hydrolase</keyword>
<dbReference type="Pfam" id="PF00270">
    <property type="entry name" value="DEAD"/>
    <property type="match status" value="1"/>
</dbReference>
<feature type="domain" description="Helicase ATP-binding" evidence="15">
    <location>
        <begin position="75"/>
        <end position="245"/>
    </location>
</feature>